<keyword evidence="1" id="KW-0472">Membrane</keyword>
<dbReference type="EMBL" id="CM032187">
    <property type="protein sequence ID" value="KAG7089199.1"/>
    <property type="molecule type" value="Genomic_DNA"/>
</dbReference>
<evidence type="ECO:0000313" key="3">
    <source>
        <dbReference type="EMBL" id="KAG7089199.1"/>
    </source>
</evidence>
<accession>A0A9P7RSZ3</accession>
<dbReference type="Proteomes" id="UP001049176">
    <property type="component" value="Chromosome 7"/>
</dbReference>
<gene>
    <name evidence="3" type="ORF">E1B28_010901</name>
</gene>
<evidence type="ECO:0000313" key="4">
    <source>
        <dbReference type="Proteomes" id="UP001049176"/>
    </source>
</evidence>
<dbReference type="AlphaFoldDB" id="A0A9P7RSZ3"/>
<feature type="signal peptide" evidence="2">
    <location>
        <begin position="1"/>
        <end position="17"/>
    </location>
</feature>
<dbReference type="KEGG" id="more:E1B28_010901"/>
<keyword evidence="1" id="KW-0812">Transmembrane</keyword>
<dbReference type="RefSeq" id="XP_043005669.1">
    <property type="nucleotide sequence ID" value="XM_043155887.1"/>
</dbReference>
<dbReference type="OrthoDB" id="10595715at2759"/>
<protein>
    <submittedName>
        <fullName evidence="3">Uncharacterized protein</fullName>
    </submittedName>
</protein>
<reference evidence="3" key="1">
    <citation type="journal article" date="2021" name="Genome Biol. Evol.">
        <title>The assembled and annotated genome of the fairy-ring fungus Marasmius oreades.</title>
        <authorList>
            <person name="Hiltunen M."/>
            <person name="Ament-Velasquez S.L."/>
            <person name="Johannesson H."/>
        </authorList>
    </citation>
    <scope>NUCLEOTIDE SEQUENCE</scope>
    <source>
        <strain evidence="3">03SP1</strain>
    </source>
</reference>
<evidence type="ECO:0000256" key="1">
    <source>
        <dbReference type="SAM" id="Phobius"/>
    </source>
</evidence>
<evidence type="ECO:0000256" key="2">
    <source>
        <dbReference type="SAM" id="SignalP"/>
    </source>
</evidence>
<comment type="caution">
    <text evidence="3">The sequence shown here is derived from an EMBL/GenBank/DDBJ whole genome shotgun (WGS) entry which is preliminary data.</text>
</comment>
<dbReference type="GeneID" id="66079976"/>
<keyword evidence="1" id="KW-1133">Transmembrane helix</keyword>
<keyword evidence="2" id="KW-0732">Signal</keyword>
<feature type="chain" id="PRO_5040413655" evidence="2">
    <location>
        <begin position="18"/>
        <end position="158"/>
    </location>
</feature>
<organism evidence="3 4">
    <name type="scientific">Marasmius oreades</name>
    <name type="common">fairy-ring Marasmius</name>
    <dbReference type="NCBI Taxonomy" id="181124"/>
    <lineage>
        <taxon>Eukaryota</taxon>
        <taxon>Fungi</taxon>
        <taxon>Dikarya</taxon>
        <taxon>Basidiomycota</taxon>
        <taxon>Agaricomycotina</taxon>
        <taxon>Agaricomycetes</taxon>
        <taxon>Agaricomycetidae</taxon>
        <taxon>Agaricales</taxon>
        <taxon>Marasmiineae</taxon>
        <taxon>Marasmiaceae</taxon>
        <taxon>Marasmius</taxon>
    </lineage>
</organism>
<proteinExistence type="predicted"/>
<keyword evidence="4" id="KW-1185">Reference proteome</keyword>
<name>A0A9P7RSZ3_9AGAR</name>
<sequence>MAPFSFIASAILSLASAFTIRTNPERLSNDKLVLGPDHAGYCHLGSIAGEAVPCPSQKYISLGVITVIMVAVLCLLVLVAMFVWRHRVRVRTEDPLPFSFAVCSASPTKMSPLANRSSKASLTRDTILDLESAEAIQGDKGHSRRIYLSWSERPRLVN</sequence>
<feature type="transmembrane region" description="Helical" evidence="1">
    <location>
        <begin position="59"/>
        <end position="84"/>
    </location>
</feature>